<name>A0ABU8D2V9_9GAMM</name>
<keyword evidence="2" id="KW-1185">Reference proteome</keyword>
<dbReference type="Proteomes" id="UP001387215">
    <property type="component" value="Unassembled WGS sequence"/>
</dbReference>
<accession>A0ABU8D2V9</accession>
<gene>
    <name evidence="1" type="ORF">V2J18_07970</name>
</gene>
<protein>
    <submittedName>
        <fullName evidence="1">Uncharacterized protein</fullName>
    </submittedName>
</protein>
<sequence>MFAPASSPADAAFMFLAAALSARRRLTTCRLASAGDRGSIEGPRSAARAGQGMKAWQREHDLNALQALANLIAALLRQAELAAEDCGEAEIERAQACAALDAALLRQLAARDGSERAATELSARLCAVEAELGECLYWHRPRRARACACSASRSTNCRP</sequence>
<comment type="caution">
    <text evidence="1">The sequence shown here is derived from an EMBL/GenBank/DDBJ whole genome shotgun (WGS) entry which is preliminary data.</text>
</comment>
<evidence type="ECO:0000313" key="1">
    <source>
        <dbReference type="EMBL" id="MEI2454613.1"/>
    </source>
</evidence>
<dbReference type="RefSeq" id="WP_336131500.1">
    <property type="nucleotide sequence ID" value="NZ_JBANDL010000002.1"/>
</dbReference>
<dbReference type="EMBL" id="JBANDL010000002">
    <property type="protein sequence ID" value="MEI2454613.1"/>
    <property type="molecule type" value="Genomic_DNA"/>
</dbReference>
<reference evidence="1 2" key="1">
    <citation type="submission" date="2024-02" db="EMBL/GenBank/DDBJ databases">
        <title>Lysobacter Genome Sequencing and Mining.</title>
        <authorList>
            <person name="Bierman J."/>
            <person name="Walker M.C."/>
        </authorList>
    </citation>
    <scope>NUCLEOTIDE SEQUENCE [LARGE SCALE GENOMIC DNA]</scope>
    <source>
        <strain evidence="1 2">PB6250</strain>
    </source>
</reference>
<proteinExistence type="predicted"/>
<organism evidence="1 2">
    <name type="scientific">Lysobacter firmicutimachus</name>
    <dbReference type="NCBI Taxonomy" id="1792846"/>
    <lineage>
        <taxon>Bacteria</taxon>
        <taxon>Pseudomonadati</taxon>
        <taxon>Pseudomonadota</taxon>
        <taxon>Gammaproteobacteria</taxon>
        <taxon>Lysobacterales</taxon>
        <taxon>Lysobacteraceae</taxon>
        <taxon>Lysobacter</taxon>
    </lineage>
</organism>
<evidence type="ECO:0000313" key="2">
    <source>
        <dbReference type="Proteomes" id="UP001387215"/>
    </source>
</evidence>